<dbReference type="SUPFAM" id="SSF49758">
    <property type="entry name" value="Calpain large subunit, middle domain (domain III)"/>
    <property type="match status" value="1"/>
</dbReference>
<dbReference type="InterPro" id="IPR036213">
    <property type="entry name" value="Calpain_III_sf"/>
</dbReference>
<proteinExistence type="inferred from homology"/>
<dbReference type="GO" id="GO:0006508">
    <property type="term" value="P:proteolysis"/>
    <property type="evidence" value="ECO:0007669"/>
    <property type="project" value="UniProtKB-KW"/>
</dbReference>
<protein>
    <recommendedName>
        <fullName evidence="3">Calpain catalytic domain-containing protein</fullName>
    </recommendedName>
</protein>
<dbReference type="Pfam" id="PF01067">
    <property type="entry name" value="Calpain_III"/>
    <property type="match status" value="1"/>
</dbReference>
<dbReference type="InterPro" id="IPR022682">
    <property type="entry name" value="Calpain_domain_III"/>
</dbReference>
<evidence type="ECO:0000256" key="1">
    <source>
        <dbReference type="ARBA" id="ARBA00007623"/>
    </source>
</evidence>
<sequence>MINGILLDYVECKYFFSVSSSVKIRNVSLDLTKALFVLNMATFQEIKAKCIKENKLFEDVDFPSRNTSINPDCDNPGDWLWRRPIIRVSKLIHNVPDYIHVPNYCVLNGSYSAIYAGHVKDALVDMTGGMSEDFNLRKEEKLPLDLFDIMISSHSAGSLMGCGIWVRSDEWKSLSEADKKEIGLIFEDDGEFWMSFQDFLSNIHSLDIVHLGPESFSRLESTSERQWQESVYHGRWVNGINAGLYYTNPQYYFKLRNPDEDDVGGDCTCVISLMQKDYRKRKQAKGKKLIIGFDVHQIKTSLDEPLTSESYFDKAQLKKQHQTRTPLREVSCRLLLSPGHYCVIPNTLRPHQEGEFLLRIFTYTRIVSGVFRDVVIWDRVLSIVDSNERRFILPLDTLSALVLRYGGKDRNLFFEDFVLCLARTITLYTVFKDFSVNSPGEARLSIDQVRDIKLYLPKVTQIR</sequence>
<dbReference type="EMBL" id="JAODUP010000127">
    <property type="protein sequence ID" value="KAK2160749.1"/>
    <property type="molecule type" value="Genomic_DNA"/>
</dbReference>
<evidence type="ECO:0000259" key="3">
    <source>
        <dbReference type="PROSITE" id="PS50203"/>
    </source>
</evidence>
<dbReference type="InterPro" id="IPR022683">
    <property type="entry name" value="Calpain_III"/>
</dbReference>
<reference evidence="4" key="1">
    <citation type="journal article" date="2023" name="Mol. Biol. Evol.">
        <title>Third-Generation Sequencing Reveals the Adaptive Role of the Epigenome in Three Deep-Sea Polychaetes.</title>
        <authorList>
            <person name="Perez M."/>
            <person name="Aroh O."/>
            <person name="Sun Y."/>
            <person name="Lan Y."/>
            <person name="Juniper S.K."/>
            <person name="Young C.R."/>
            <person name="Angers B."/>
            <person name="Qian P.Y."/>
        </authorList>
    </citation>
    <scope>NUCLEOTIDE SEQUENCE</scope>
    <source>
        <strain evidence="4">P08H-3</strain>
    </source>
</reference>
<dbReference type="Proteomes" id="UP001208570">
    <property type="component" value="Unassembled WGS sequence"/>
</dbReference>
<keyword evidence="5" id="KW-1185">Reference proteome</keyword>
<dbReference type="PROSITE" id="PS50203">
    <property type="entry name" value="CALPAIN_CAT"/>
    <property type="match status" value="1"/>
</dbReference>
<comment type="similarity">
    <text evidence="1">Belongs to the peptidase C2 family.</text>
</comment>
<dbReference type="Gene3D" id="2.60.120.380">
    <property type="match status" value="1"/>
</dbReference>
<dbReference type="GO" id="GO:0004198">
    <property type="term" value="F:calcium-dependent cysteine-type endopeptidase activity"/>
    <property type="evidence" value="ECO:0007669"/>
    <property type="project" value="InterPro"/>
</dbReference>
<dbReference type="GO" id="GO:0005737">
    <property type="term" value="C:cytoplasm"/>
    <property type="evidence" value="ECO:0007669"/>
    <property type="project" value="TreeGrafter"/>
</dbReference>
<dbReference type="PANTHER" id="PTHR10183">
    <property type="entry name" value="CALPAIN"/>
    <property type="match status" value="1"/>
</dbReference>
<dbReference type="InterPro" id="IPR038765">
    <property type="entry name" value="Papain-like_cys_pep_sf"/>
</dbReference>
<comment type="caution">
    <text evidence="4">The sequence shown here is derived from an EMBL/GenBank/DDBJ whole genome shotgun (WGS) entry which is preliminary data.</text>
</comment>
<dbReference type="Gene3D" id="3.90.70.10">
    <property type="entry name" value="Cysteine proteinases"/>
    <property type="match status" value="1"/>
</dbReference>
<dbReference type="SMART" id="SM00720">
    <property type="entry name" value="calpain_III"/>
    <property type="match status" value="1"/>
</dbReference>
<evidence type="ECO:0000256" key="2">
    <source>
        <dbReference type="PROSITE-ProRule" id="PRU00239"/>
    </source>
</evidence>
<dbReference type="PANTHER" id="PTHR10183:SF433">
    <property type="entry name" value="CALPAIN-A-RELATED"/>
    <property type="match status" value="1"/>
</dbReference>
<feature type="domain" description="Calpain catalytic" evidence="3">
    <location>
        <begin position="157"/>
        <end position="212"/>
    </location>
</feature>
<name>A0AAD9NB55_9ANNE</name>
<dbReference type="InterPro" id="IPR022684">
    <property type="entry name" value="Calpain_cysteine_protease"/>
</dbReference>
<dbReference type="SMART" id="SM00230">
    <property type="entry name" value="CysPc"/>
    <property type="match status" value="1"/>
</dbReference>
<dbReference type="Pfam" id="PF00648">
    <property type="entry name" value="Peptidase_C2"/>
    <property type="match status" value="2"/>
</dbReference>
<evidence type="ECO:0000313" key="4">
    <source>
        <dbReference type="EMBL" id="KAK2160749.1"/>
    </source>
</evidence>
<dbReference type="InterPro" id="IPR001300">
    <property type="entry name" value="Peptidase_C2_calpain_cat"/>
</dbReference>
<evidence type="ECO:0000313" key="5">
    <source>
        <dbReference type="Proteomes" id="UP001208570"/>
    </source>
</evidence>
<dbReference type="AlphaFoldDB" id="A0AAD9NB55"/>
<organism evidence="4 5">
    <name type="scientific">Paralvinella palmiformis</name>
    <dbReference type="NCBI Taxonomy" id="53620"/>
    <lineage>
        <taxon>Eukaryota</taxon>
        <taxon>Metazoa</taxon>
        <taxon>Spiralia</taxon>
        <taxon>Lophotrochozoa</taxon>
        <taxon>Annelida</taxon>
        <taxon>Polychaeta</taxon>
        <taxon>Sedentaria</taxon>
        <taxon>Canalipalpata</taxon>
        <taxon>Terebellida</taxon>
        <taxon>Terebelliformia</taxon>
        <taxon>Alvinellidae</taxon>
        <taxon>Paralvinella</taxon>
    </lineage>
</organism>
<comment type="caution">
    <text evidence="2">Lacks conserved residue(s) required for the propagation of feature annotation.</text>
</comment>
<dbReference type="SUPFAM" id="SSF54001">
    <property type="entry name" value="Cysteine proteinases"/>
    <property type="match status" value="1"/>
</dbReference>
<accession>A0AAD9NB55</accession>
<gene>
    <name evidence="4" type="ORF">LSH36_127g07039</name>
</gene>